<dbReference type="EMBL" id="GEDG01026492">
    <property type="protein sequence ID" value="JAP14491.1"/>
    <property type="molecule type" value="Transcribed_RNA"/>
</dbReference>
<proteinExistence type="predicted"/>
<accession>A0A0V0H4T0</accession>
<name>A0A0V0H4T0_SOLCH</name>
<sequence>MQINPSSSAKEMVKLLSLMHLQHQLWKLELRTQKAWSNKIVWYKEVHLDINLIFNVFQIRSTTRTYSNIPQYPI</sequence>
<evidence type="ECO:0000313" key="1">
    <source>
        <dbReference type="EMBL" id="JAP14491.1"/>
    </source>
</evidence>
<organism evidence="1">
    <name type="scientific">Solanum chacoense</name>
    <name type="common">Chaco potato</name>
    <dbReference type="NCBI Taxonomy" id="4108"/>
    <lineage>
        <taxon>Eukaryota</taxon>
        <taxon>Viridiplantae</taxon>
        <taxon>Streptophyta</taxon>
        <taxon>Embryophyta</taxon>
        <taxon>Tracheophyta</taxon>
        <taxon>Spermatophyta</taxon>
        <taxon>Magnoliopsida</taxon>
        <taxon>eudicotyledons</taxon>
        <taxon>Gunneridae</taxon>
        <taxon>Pentapetalae</taxon>
        <taxon>asterids</taxon>
        <taxon>lamiids</taxon>
        <taxon>Solanales</taxon>
        <taxon>Solanaceae</taxon>
        <taxon>Solanoideae</taxon>
        <taxon>Solaneae</taxon>
        <taxon>Solanum</taxon>
    </lineage>
</organism>
<protein>
    <submittedName>
        <fullName evidence="1">Putative ovule protein</fullName>
    </submittedName>
</protein>
<dbReference type="AlphaFoldDB" id="A0A0V0H4T0"/>
<reference evidence="1" key="1">
    <citation type="submission" date="2015-12" db="EMBL/GenBank/DDBJ databases">
        <title>Gene expression during late stages of embryo sac development: a critical building block for successful pollen-pistil interactions.</title>
        <authorList>
            <person name="Liu Y."/>
            <person name="Joly V."/>
            <person name="Sabar M."/>
            <person name="Matton D.P."/>
        </authorList>
    </citation>
    <scope>NUCLEOTIDE SEQUENCE</scope>
</reference>